<dbReference type="PANTHER" id="PTHR47123">
    <property type="entry name" value="F-BOX PROTEIN SKIP23"/>
    <property type="match status" value="1"/>
</dbReference>
<dbReference type="Pfam" id="PF12937">
    <property type="entry name" value="F-box-like"/>
    <property type="match status" value="1"/>
</dbReference>
<dbReference type="InterPro" id="IPR036047">
    <property type="entry name" value="F-box-like_dom_sf"/>
</dbReference>
<dbReference type="SMART" id="SM00256">
    <property type="entry name" value="FBOX"/>
    <property type="match status" value="1"/>
</dbReference>
<dbReference type="GO" id="GO:0016567">
    <property type="term" value="P:protein ubiquitination"/>
    <property type="evidence" value="ECO:0000318"/>
    <property type="project" value="GO_Central"/>
</dbReference>
<dbReference type="OrthoDB" id="638130at2759"/>
<reference evidence="4" key="1">
    <citation type="journal article" date="2016" name="Nat. Biotechnol.">
        <title>Sequencing wild and cultivated cassava and related species reveals extensive interspecific hybridization and genetic diversity.</title>
        <authorList>
            <person name="Bredeson J.V."/>
            <person name="Lyons J.B."/>
            <person name="Prochnik S.E."/>
            <person name="Wu G.A."/>
            <person name="Ha C.M."/>
            <person name="Edsinger-Gonzales E."/>
            <person name="Grimwood J."/>
            <person name="Schmutz J."/>
            <person name="Rabbi I.Y."/>
            <person name="Egesi C."/>
            <person name="Nauluvula P."/>
            <person name="Lebot V."/>
            <person name="Ndunguru J."/>
            <person name="Mkamilo G."/>
            <person name="Bart R.S."/>
            <person name="Setter T.L."/>
            <person name="Gleadow R.M."/>
            <person name="Kulakow P."/>
            <person name="Ferguson M.E."/>
            <person name="Rounsley S."/>
            <person name="Rokhsar D.S."/>
        </authorList>
    </citation>
    <scope>NUCLEOTIDE SEQUENCE [LARGE SCALE GENOMIC DNA]</scope>
    <source>
        <strain evidence="4">cv. AM560-2</strain>
    </source>
</reference>
<dbReference type="Proteomes" id="UP000091857">
    <property type="component" value="Chromosome 15"/>
</dbReference>
<dbReference type="InterPro" id="IPR051304">
    <property type="entry name" value="SCF_F-box_domain"/>
</dbReference>
<proteinExistence type="predicted"/>
<sequence>MAFPKDREMSLISWSDLPDDLLFCIGKRLEDYYDIVRFRAVCHSWRCSIAAPRKFPALPLHFHLLTHDPNRPIAAYNVFRRTVFRLELPAETQSSQPPFNNVWLIKVEEERDEGNVRLINPFSSFPMEMSLDSFPNELNLLNFRLKQISTCFSIERFDPFESSDVDGEDDEDEDREDDEDEGDTEEPTPLKVVFSTRSRPNDVNSRGAFAIIGGEMYSLRISDELWNLDSSDTNYKRNVFTVISRGLGSRNNGSSLNPTHLVLPPRSFSGERFFVESCGDLFLVSRDFTVCSDLVSYDDVRQCFIKQKGVTEIPIKFEVLKMNMVSSIPMVLRWEAVSDLGDRIFCLSRDCSYSIAAEDLPGCKGNCIYFVDEVLDHEEEEEQEEEEEEEEEEDDGGDDDEVVEDDEIFFYNLEDGSAGPLSAFPGLPNIFWPPAMFGSNPSSSGE</sequence>
<feature type="region of interest" description="Disordered" evidence="1">
    <location>
        <begin position="160"/>
        <end position="190"/>
    </location>
</feature>
<dbReference type="InterPro" id="IPR001810">
    <property type="entry name" value="F-box_dom"/>
</dbReference>
<keyword evidence="4" id="KW-1185">Reference proteome</keyword>
<dbReference type="STRING" id="3983.A0A2C9UDD6"/>
<dbReference type="PANTHER" id="PTHR47123:SF6">
    <property type="entry name" value="F-BOX PROTEIN SKIP23-LIKE ISOFORM X1"/>
    <property type="match status" value="1"/>
</dbReference>
<feature type="domain" description="F-box" evidence="2">
    <location>
        <begin position="17"/>
        <end position="58"/>
    </location>
</feature>
<dbReference type="AlphaFoldDB" id="A0A2C9UDD6"/>
<name>A0A2C9UDD6_MANES</name>
<feature type="region of interest" description="Disordered" evidence="1">
    <location>
        <begin position="377"/>
        <end position="405"/>
    </location>
</feature>
<dbReference type="EMBL" id="CM004401">
    <property type="protein sequence ID" value="OAY28399.1"/>
    <property type="molecule type" value="Genomic_DNA"/>
</dbReference>
<gene>
    <name evidence="3" type="ORF">MANES_15G063400v8</name>
</gene>
<dbReference type="CDD" id="cd09917">
    <property type="entry name" value="F-box_SF"/>
    <property type="match status" value="1"/>
</dbReference>
<dbReference type="Gene3D" id="1.20.1280.50">
    <property type="match status" value="1"/>
</dbReference>
<evidence type="ECO:0000313" key="3">
    <source>
        <dbReference type="EMBL" id="OAY28399.1"/>
    </source>
</evidence>
<protein>
    <recommendedName>
        <fullName evidence="2">F-box domain-containing protein</fullName>
    </recommendedName>
</protein>
<dbReference type="Gramene" id="Manes.15G063400.1.v8.1">
    <property type="protein sequence ID" value="Manes.15G063400.1.v8.1.CDS.1"/>
    <property type="gene ID" value="Manes.15G063400.v8.1"/>
</dbReference>
<comment type="caution">
    <text evidence="3">The sequence shown here is derived from an EMBL/GenBank/DDBJ whole genome shotgun (WGS) entry which is preliminary data.</text>
</comment>
<evidence type="ECO:0000256" key="1">
    <source>
        <dbReference type="SAM" id="MobiDB-lite"/>
    </source>
</evidence>
<dbReference type="InterPro" id="IPR005174">
    <property type="entry name" value="KIB1-4_b-propeller"/>
</dbReference>
<feature type="compositionally biased region" description="Acidic residues" evidence="1">
    <location>
        <begin position="161"/>
        <end position="186"/>
    </location>
</feature>
<evidence type="ECO:0000259" key="2">
    <source>
        <dbReference type="SMART" id="SM00256"/>
    </source>
</evidence>
<accession>A0A2C9UDD6</accession>
<dbReference type="SUPFAM" id="SSF81383">
    <property type="entry name" value="F-box domain"/>
    <property type="match status" value="1"/>
</dbReference>
<dbReference type="Pfam" id="PF03478">
    <property type="entry name" value="Beta-prop_KIB1-4"/>
    <property type="match status" value="1"/>
</dbReference>
<organism evidence="3 4">
    <name type="scientific">Manihot esculenta</name>
    <name type="common">Cassava</name>
    <name type="synonym">Jatropha manihot</name>
    <dbReference type="NCBI Taxonomy" id="3983"/>
    <lineage>
        <taxon>Eukaryota</taxon>
        <taxon>Viridiplantae</taxon>
        <taxon>Streptophyta</taxon>
        <taxon>Embryophyta</taxon>
        <taxon>Tracheophyta</taxon>
        <taxon>Spermatophyta</taxon>
        <taxon>Magnoliopsida</taxon>
        <taxon>eudicotyledons</taxon>
        <taxon>Gunneridae</taxon>
        <taxon>Pentapetalae</taxon>
        <taxon>rosids</taxon>
        <taxon>fabids</taxon>
        <taxon>Malpighiales</taxon>
        <taxon>Euphorbiaceae</taxon>
        <taxon>Crotonoideae</taxon>
        <taxon>Manihoteae</taxon>
        <taxon>Manihot</taxon>
    </lineage>
</organism>
<evidence type="ECO:0000313" key="4">
    <source>
        <dbReference type="Proteomes" id="UP000091857"/>
    </source>
</evidence>